<evidence type="ECO:0000313" key="2">
    <source>
        <dbReference type="EMBL" id="ANY82833.1"/>
    </source>
</evidence>
<accession>A0A1B2ES75</accession>
<organism evidence="2">
    <name type="scientific">Microvirga ossetica</name>
    <dbReference type="NCBI Taxonomy" id="1882682"/>
    <lineage>
        <taxon>Bacteria</taxon>
        <taxon>Pseudomonadati</taxon>
        <taxon>Pseudomonadota</taxon>
        <taxon>Alphaproteobacteria</taxon>
        <taxon>Hyphomicrobiales</taxon>
        <taxon>Methylobacteriaceae</taxon>
        <taxon>Microvirga</taxon>
    </lineage>
</organism>
<dbReference type="EMBL" id="CP016617">
    <property type="protein sequence ID" value="ANY82833.1"/>
    <property type="molecule type" value="Genomic_DNA"/>
</dbReference>
<evidence type="ECO:0000256" key="1">
    <source>
        <dbReference type="SAM" id="MobiDB-lite"/>
    </source>
</evidence>
<dbReference type="AlphaFoldDB" id="A0A1B2ES75"/>
<reference evidence="2" key="1">
    <citation type="submission" date="2016-07" db="EMBL/GenBank/DDBJ databases">
        <title>Microvirga ossetica sp. nov. a new species of rhizobia isolated from root nodules of the legume species Vicia alpestris Steven originated from North Ossetia region in the Caucasus.</title>
        <authorList>
            <person name="Safronova V.I."/>
            <person name="Kuznetsova I.G."/>
            <person name="Sazanova A.L."/>
            <person name="Belimov A."/>
            <person name="Andronov E."/>
            <person name="Osledkin Y.S."/>
            <person name="Onishchuk O.P."/>
            <person name="Kurchak O.N."/>
            <person name="Shaposhnikov A.I."/>
            <person name="Willems A."/>
            <person name="Tikhonovich I.A."/>
        </authorList>
    </citation>
    <scope>NUCLEOTIDE SEQUENCE [LARGE SCALE GENOMIC DNA]</scope>
    <source>
        <strain evidence="2">V5/3M</strain>
        <plasmid evidence="2">unnamed1</plasmid>
    </source>
</reference>
<proteinExistence type="predicted"/>
<sequence>MATKSDRNTFRTLHAETAKAIQRGEKFARSLKQVVDQRNPDTSLRSLLETVEKGLVTLNAEADELKRIGWPARGAAKTRGKASNPRAKKNRSKPADLPPPQQA</sequence>
<keyword evidence="2" id="KW-0614">Plasmid</keyword>
<feature type="compositionally biased region" description="Basic residues" evidence="1">
    <location>
        <begin position="76"/>
        <end position="92"/>
    </location>
</feature>
<name>A0A1B2ES75_9HYPH</name>
<gene>
    <name evidence="2" type="ORF">BB934_31860</name>
</gene>
<dbReference type="KEGG" id="moc:BB934_31860"/>
<protein>
    <submittedName>
        <fullName evidence="2">Uncharacterized protein</fullName>
    </submittedName>
</protein>
<feature type="region of interest" description="Disordered" evidence="1">
    <location>
        <begin position="69"/>
        <end position="103"/>
    </location>
</feature>
<geneLocation type="plasmid" evidence="2">
    <name>unnamed1</name>
</geneLocation>